<evidence type="ECO:0000313" key="1">
    <source>
        <dbReference type="EMBL" id="PUZ57324.1"/>
    </source>
</evidence>
<dbReference type="Gramene" id="PUZ57324">
    <property type="protein sequence ID" value="PUZ57324"/>
    <property type="gene ID" value="GQ55_5G421500"/>
</dbReference>
<dbReference type="AlphaFoldDB" id="A0A2T7DP47"/>
<reference evidence="1 2" key="1">
    <citation type="submission" date="2018-04" db="EMBL/GenBank/DDBJ databases">
        <title>WGS assembly of Panicum hallii var. hallii HAL2.</title>
        <authorList>
            <person name="Lovell J."/>
            <person name="Jenkins J."/>
            <person name="Lowry D."/>
            <person name="Mamidi S."/>
            <person name="Sreedasyam A."/>
            <person name="Weng X."/>
            <person name="Barry K."/>
            <person name="Bonette J."/>
            <person name="Campitelli B."/>
            <person name="Daum C."/>
            <person name="Gordon S."/>
            <person name="Gould B."/>
            <person name="Lipzen A."/>
            <person name="MacQueen A."/>
            <person name="Palacio-Mejia J."/>
            <person name="Plott C."/>
            <person name="Shakirov E."/>
            <person name="Shu S."/>
            <person name="Yoshinaga Y."/>
            <person name="Zane M."/>
            <person name="Rokhsar D."/>
            <person name="Grimwood J."/>
            <person name="Schmutz J."/>
            <person name="Juenger T."/>
        </authorList>
    </citation>
    <scope>NUCLEOTIDE SEQUENCE [LARGE SCALE GENOMIC DNA]</scope>
    <source>
        <strain evidence="2">cv. HAL2</strain>
    </source>
</reference>
<protein>
    <submittedName>
        <fullName evidence="1">Uncharacterized protein</fullName>
    </submittedName>
</protein>
<keyword evidence="2" id="KW-1185">Reference proteome</keyword>
<dbReference type="EMBL" id="CM009753">
    <property type="protein sequence ID" value="PUZ57324.1"/>
    <property type="molecule type" value="Genomic_DNA"/>
</dbReference>
<evidence type="ECO:0000313" key="2">
    <source>
        <dbReference type="Proteomes" id="UP000244336"/>
    </source>
</evidence>
<proteinExistence type="predicted"/>
<organism evidence="1 2">
    <name type="scientific">Panicum hallii var. hallii</name>
    <dbReference type="NCBI Taxonomy" id="1504633"/>
    <lineage>
        <taxon>Eukaryota</taxon>
        <taxon>Viridiplantae</taxon>
        <taxon>Streptophyta</taxon>
        <taxon>Embryophyta</taxon>
        <taxon>Tracheophyta</taxon>
        <taxon>Spermatophyta</taxon>
        <taxon>Magnoliopsida</taxon>
        <taxon>Liliopsida</taxon>
        <taxon>Poales</taxon>
        <taxon>Poaceae</taxon>
        <taxon>PACMAD clade</taxon>
        <taxon>Panicoideae</taxon>
        <taxon>Panicodae</taxon>
        <taxon>Paniceae</taxon>
        <taxon>Panicinae</taxon>
        <taxon>Panicum</taxon>
        <taxon>Panicum sect. Panicum</taxon>
    </lineage>
</organism>
<sequence>MIIFLLVHQANLKFISSTYLHSAKLYMSIIKSKTCSFQKKIENLLHTNLQGCNAMPSTREASCIWHPAT</sequence>
<accession>A0A2T7DP47</accession>
<name>A0A2T7DP47_9POAL</name>
<gene>
    <name evidence="1" type="ORF">GQ55_5G421500</name>
</gene>
<dbReference type="Proteomes" id="UP000244336">
    <property type="component" value="Chromosome 5"/>
</dbReference>